<organism evidence="2 3">
    <name type="scientific">Sharpea porci</name>
    <dbReference type="NCBI Taxonomy" id="2652286"/>
    <lineage>
        <taxon>Bacteria</taxon>
        <taxon>Bacillati</taxon>
        <taxon>Bacillota</taxon>
        <taxon>Erysipelotrichia</taxon>
        <taxon>Erysipelotrichales</taxon>
        <taxon>Coprobacillaceae</taxon>
        <taxon>Sharpea</taxon>
    </lineage>
</organism>
<dbReference type="InterPro" id="IPR000835">
    <property type="entry name" value="HTH_MarR-typ"/>
</dbReference>
<evidence type="ECO:0000313" key="3">
    <source>
        <dbReference type="Proteomes" id="UP000442619"/>
    </source>
</evidence>
<dbReference type="SUPFAM" id="SSF46785">
    <property type="entry name" value="Winged helix' DNA-binding domain"/>
    <property type="match status" value="1"/>
</dbReference>
<dbReference type="PROSITE" id="PS50995">
    <property type="entry name" value="HTH_MARR_2"/>
    <property type="match status" value="1"/>
</dbReference>
<evidence type="ECO:0000313" key="2">
    <source>
        <dbReference type="EMBL" id="MST88939.1"/>
    </source>
</evidence>
<dbReference type="Gene3D" id="1.10.10.10">
    <property type="entry name" value="Winged helix-like DNA-binding domain superfamily/Winged helix DNA-binding domain"/>
    <property type="match status" value="1"/>
</dbReference>
<dbReference type="GO" id="GO:0003700">
    <property type="term" value="F:DNA-binding transcription factor activity"/>
    <property type="evidence" value="ECO:0007669"/>
    <property type="project" value="InterPro"/>
</dbReference>
<dbReference type="AlphaFoldDB" id="A0A844FUB4"/>
<protein>
    <submittedName>
        <fullName evidence="2">MarR family transcriptional regulator</fullName>
    </submittedName>
</protein>
<feature type="domain" description="HTH marR-type" evidence="1">
    <location>
        <begin position="1"/>
        <end position="139"/>
    </location>
</feature>
<gene>
    <name evidence="2" type="ORF">FYJ79_05005</name>
</gene>
<dbReference type="Proteomes" id="UP000442619">
    <property type="component" value="Unassembled WGS sequence"/>
</dbReference>
<dbReference type="Pfam" id="PF12802">
    <property type="entry name" value="MarR_2"/>
    <property type="match status" value="1"/>
</dbReference>
<dbReference type="PANTHER" id="PTHR33164:SF101">
    <property type="entry name" value="TRANSCRIPTIONAL REPRESSOR MPRA"/>
    <property type="match status" value="1"/>
</dbReference>
<dbReference type="EMBL" id="VUNM01000008">
    <property type="protein sequence ID" value="MST88939.1"/>
    <property type="molecule type" value="Genomic_DNA"/>
</dbReference>
<dbReference type="PRINTS" id="PR00598">
    <property type="entry name" value="HTHMARR"/>
</dbReference>
<dbReference type="RefSeq" id="WP_154515088.1">
    <property type="nucleotide sequence ID" value="NZ_VUNM01000008.1"/>
</dbReference>
<dbReference type="InterPro" id="IPR036388">
    <property type="entry name" value="WH-like_DNA-bd_sf"/>
</dbReference>
<accession>A0A844FUB4</accession>
<dbReference type="GO" id="GO:0006950">
    <property type="term" value="P:response to stress"/>
    <property type="evidence" value="ECO:0007669"/>
    <property type="project" value="TreeGrafter"/>
</dbReference>
<sequence length="150" mass="17396">MNSTKTKALLDSFYMARRILDLLPELPEGVLPSYIRYLEAIIKLKENQNNVKISELSSALNLPRPGVTRTVNSMVDKGYLKKDISLDDGRVVYISLTQSGYDLFEKFNKIYFEDLSKDLNKISLEDADITVETITKFYQVMWERRQGHHE</sequence>
<dbReference type="InterPro" id="IPR039422">
    <property type="entry name" value="MarR/SlyA-like"/>
</dbReference>
<reference evidence="2 3" key="1">
    <citation type="submission" date="2019-08" db="EMBL/GenBank/DDBJ databases">
        <title>In-depth cultivation of the pig gut microbiome towards novel bacterial diversity and tailored functional studies.</title>
        <authorList>
            <person name="Wylensek D."/>
            <person name="Hitch T.C.A."/>
            <person name="Clavel T."/>
        </authorList>
    </citation>
    <scope>NUCLEOTIDE SEQUENCE [LARGE SCALE GENOMIC DNA]</scope>
    <source>
        <strain evidence="2 3">CA-Schmier-601-WT-3</strain>
    </source>
</reference>
<dbReference type="InterPro" id="IPR036390">
    <property type="entry name" value="WH_DNA-bd_sf"/>
</dbReference>
<dbReference type="PANTHER" id="PTHR33164">
    <property type="entry name" value="TRANSCRIPTIONAL REGULATOR, MARR FAMILY"/>
    <property type="match status" value="1"/>
</dbReference>
<comment type="caution">
    <text evidence="2">The sequence shown here is derived from an EMBL/GenBank/DDBJ whole genome shotgun (WGS) entry which is preliminary data.</text>
</comment>
<keyword evidence="3" id="KW-1185">Reference proteome</keyword>
<dbReference type="SMART" id="SM00347">
    <property type="entry name" value="HTH_MARR"/>
    <property type="match status" value="1"/>
</dbReference>
<evidence type="ECO:0000259" key="1">
    <source>
        <dbReference type="PROSITE" id="PS50995"/>
    </source>
</evidence>
<proteinExistence type="predicted"/>
<name>A0A844FUB4_9FIRM</name>